<evidence type="ECO:0000313" key="2">
    <source>
        <dbReference type="EMBL" id="CAL1569106.1"/>
    </source>
</evidence>
<feature type="region of interest" description="Disordered" evidence="1">
    <location>
        <begin position="1"/>
        <end position="66"/>
    </location>
</feature>
<evidence type="ECO:0000256" key="1">
    <source>
        <dbReference type="SAM" id="MobiDB-lite"/>
    </source>
</evidence>
<dbReference type="EMBL" id="OZ035823">
    <property type="protein sequence ID" value="CAL1569106.1"/>
    <property type="molecule type" value="Genomic_DNA"/>
</dbReference>
<evidence type="ECO:0000313" key="3">
    <source>
        <dbReference type="Proteomes" id="UP001497482"/>
    </source>
</evidence>
<sequence length="211" mass="23494">MCPSRDENTGAQRRHGPQNKHTAPGQDETGNKRTAEKRPCVVSRVVVPEEEQSRQRTQSCLPLPTAPTRTEHTTVLCQTGDNHPGRCPTRELSMLGWLELTGVYPSTVPVPAEHLQLAWWTSEIVSLASVLCAHQTASGSGEWTSQFPRQRYNPDTRHGAPSATLPLQLHYCAVLPTICACIQRNFVNRLAFPPEAVLKYTFHFSKITLCN</sequence>
<feature type="compositionally biased region" description="Basic and acidic residues" evidence="1">
    <location>
        <begin position="29"/>
        <end position="39"/>
    </location>
</feature>
<dbReference type="Proteomes" id="UP001497482">
    <property type="component" value="Chromosome 1"/>
</dbReference>
<proteinExistence type="predicted"/>
<organism evidence="2 3">
    <name type="scientific">Knipowitschia caucasica</name>
    <name type="common">Caucasian dwarf goby</name>
    <name type="synonym">Pomatoschistus caucasicus</name>
    <dbReference type="NCBI Taxonomy" id="637954"/>
    <lineage>
        <taxon>Eukaryota</taxon>
        <taxon>Metazoa</taxon>
        <taxon>Chordata</taxon>
        <taxon>Craniata</taxon>
        <taxon>Vertebrata</taxon>
        <taxon>Euteleostomi</taxon>
        <taxon>Actinopterygii</taxon>
        <taxon>Neopterygii</taxon>
        <taxon>Teleostei</taxon>
        <taxon>Neoteleostei</taxon>
        <taxon>Acanthomorphata</taxon>
        <taxon>Gobiaria</taxon>
        <taxon>Gobiiformes</taxon>
        <taxon>Gobioidei</taxon>
        <taxon>Gobiidae</taxon>
        <taxon>Gobiinae</taxon>
        <taxon>Knipowitschia</taxon>
    </lineage>
</organism>
<accession>A0AAV2IYD4</accession>
<reference evidence="2 3" key="1">
    <citation type="submission" date="2024-04" db="EMBL/GenBank/DDBJ databases">
        <authorList>
            <person name="Waldvogel A.-M."/>
            <person name="Schoenle A."/>
        </authorList>
    </citation>
    <scope>NUCLEOTIDE SEQUENCE [LARGE SCALE GENOMIC DNA]</scope>
</reference>
<keyword evidence="3" id="KW-1185">Reference proteome</keyword>
<dbReference type="AlphaFoldDB" id="A0AAV2IYD4"/>
<protein>
    <submittedName>
        <fullName evidence="2">Uncharacterized protein</fullName>
    </submittedName>
</protein>
<gene>
    <name evidence="2" type="ORF">KC01_LOCUS1596</name>
</gene>
<name>A0AAV2IYD4_KNICA</name>